<dbReference type="EMBL" id="CAAHCV010000033">
    <property type="protein sequence ID" value="VGM14126.1"/>
    <property type="molecule type" value="Genomic_DNA"/>
</dbReference>
<proteinExistence type="predicted"/>
<evidence type="ECO:0000313" key="1">
    <source>
        <dbReference type="EMBL" id="VGM14126.1"/>
    </source>
</evidence>
<gene>
    <name evidence="1" type="ORF">SAMEA4873652_05293</name>
</gene>
<organism evidence="1">
    <name type="scientific">Klebsiella pneumoniae</name>
    <dbReference type="NCBI Taxonomy" id="573"/>
    <lineage>
        <taxon>Bacteria</taxon>
        <taxon>Pseudomonadati</taxon>
        <taxon>Pseudomonadota</taxon>
        <taxon>Gammaproteobacteria</taxon>
        <taxon>Enterobacterales</taxon>
        <taxon>Enterobacteriaceae</taxon>
        <taxon>Klebsiella/Raoultella group</taxon>
        <taxon>Klebsiella</taxon>
        <taxon>Klebsiella pneumoniae complex</taxon>
    </lineage>
</organism>
<dbReference type="AlphaFoldDB" id="A0A486DPF5"/>
<reference evidence="1" key="1">
    <citation type="submission" date="2019-03" db="EMBL/GenBank/DDBJ databases">
        <authorList>
            <consortium name="Pathogen Informatics"/>
        </authorList>
    </citation>
    <scope>NUCLEOTIDE SEQUENCE</scope>
    <source>
        <strain evidence="1">5012STDY7626450</strain>
    </source>
</reference>
<protein>
    <submittedName>
        <fullName evidence="1">Uncharacterized protein</fullName>
    </submittedName>
</protein>
<accession>A0A486DPF5</accession>
<name>A0A486DPF5_KLEPN</name>
<sequence length="37" mass="4279">MSKKQTLSNTNYSSPDWLTIREAVEVINKKGLEIKKK</sequence>